<dbReference type="InterPro" id="IPR041633">
    <property type="entry name" value="Polbeta"/>
</dbReference>
<evidence type="ECO:0000313" key="2">
    <source>
        <dbReference type="EMBL" id="MBB5022346.1"/>
    </source>
</evidence>
<dbReference type="PANTHER" id="PTHR43852:SF2">
    <property type="entry name" value="PROTEIN ADENYLYLTRANSFERASE MNTA"/>
    <property type="match status" value="1"/>
</dbReference>
<dbReference type="AlphaFoldDB" id="A0A7W7Y591"/>
<dbReference type="Proteomes" id="UP000528322">
    <property type="component" value="Unassembled WGS sequence"/>
</dbReference>
<name>A0A7W7Y591_9BACT</name>
<dbReference type="InterPro" id="IPR052930">
    <property type="entry name" value="TA_antitoxin_MntA"/>
</dbReference>
<keyword evidence="3" id="KW-1185">Reference proteome</keyword>
<reference evidence="2 3" key="1">
    <citation type="submission" date="2020-08" db="EMBL/GenBank/DDBJ databases">
        <title>Genomic Encyclopedia of Type Strains, Phase IV (KMG-IV): sequencing the most valuable type-strain genomes for metagenomic binning, comparative biology and taxonomic classification.</title>
        <authorList>
            <person name="Goeker M."/>
        </authorList>
    </citation>
    <scope>NUCLEOTIDE SEQUENCE [LARGE SCALE GENOMIC DNA]</scope>
    <source>
        <strain evidence="2 3">DSM 22071</strain>
    </source>
</reference>
<evidence type="ECO:0000313" key="3">
    <source>
        <dbReference type="Proteomes" id="UP000528322"/>
    </source>
</evidence>
<proteinExistence type="predicted"/>
<keyword evidence="2" id="KW-0808">Transferase</keyword>
<gene>
    <name evidence="2" type="ORF">HNR37_001681</name>
</gene>
<protein>
    <submittedName>
        <fullName evidence="2">Putative nucleotidyltransferase</fullName>
    </submittedName>
</protein>
<dbReference type="PANTHER" id="PTHR43852">
    <property type="entry name" value="NUCLEOTIDYLTRANSFERASE"/>
    <property type="match status" value="1"/>
</dbReference>
<dbReference type="Gene3D" id="3.30.460.10">
    <property type="entry name" value="Beta Polymerase, domain 2"/>
    <property type="match status" value="1"/>
</dbReference>
<sequence length="130" mass="14596">MKRDAIVNLLQTKVPNLLAIYTFGSRVQQAATSESDLDLAVLVEGYVDPLLLWELSGELATLVDCDVDLLDMRAASTVMQYQVIVTAERWWTRDVQAGIFEAMVLSEKTELDCARADLLEDIRREGKIYG</sequence>
<dbReference type="InterPro" id="IPR043519">
    <property type="entry name" value="NT_sf"/>
</dbReference>
<dbReference type="SUPFAM" id="SSF81301">
    <property type="entry name" value="Nucleotidyltransferase"/>
    <property type="match status" value="1"/>
</dbReference>
<dbReference type="CDD" id="cd05403">
    <property type="entry name" value="NT_KNTase_like"/>
    <property type="match status" value="1"/>
</dbReference>
<dbReference type="GO" id="GO:0016740">
    <property type="term" value="F:transferase activity"/>
    <property type="evidence" value="ECO:0007669"/>
    <property type="project" value="UniProtKB-KW"/>
</dbReference>
<dbReference type="EMBL" id="JACHID010000010">
    <property type="protein sequence ID" value="MBB5022346.1"/>
    <property type="molecule type" value="Genomic_DNA"/>
</dbReference>
<feature type="domain" description="Polymerase beta nucleotidyltransferase" evidence="1">
    <location>
        <begin position="6"/>
        <end position="89"/>
    </location>
</feature>
<comment type="caution">
    <text evidence="2">The sequence shown here is derived from an EMBL/GenBank/DDBJ whole genome shotgun (WGS) entry which is preliminary data.</text>
</comment>
<organism evidence="2 3">
    <name type="scientific">Desulfurispira natronophila</name>
    <dbReference type="NCBI Taxonomy" id="682562"/>
    <lineage>
        <taxon>Bacteria</taxon>
        <taxon>Pseudomonadati</taxon>
        <taxon>Chrysiogenota</taxon>
        <taxon>Chrysiogenia</taxon>
        <taxon>Chrysiogenales</taxon>
        <taxon>Chrysiogenaceae</taxon>
        <taxon>Desulfurispira</taxon>
    </lineage>
</organism>
<dbReference type="NCBIfam" id="NF047752">
    <property type="entry name" value="MntA_antitoxin"/>
    <property type="match status" value="1"/>
</dbReference>
<dbReference type="Pfam" id="PF18765">
    <property type="entry name" value="Polbeta"/>
    <property type="match status" value="1"/>
</dbReference>
<dbReference type="RefSeq" id="WP_183732700.1">
    <property type="nucleotide sequence ID" value="NZ_JACHID010000010.1"/>
</dbReference>
<accession>A0A7W7Y591</accession>
<evidence type="ECO:0000259" key="1">
    <source>
        <dbReference type="Pfam" id="PF18765"/>
    </source>
</evidence>